<feature type="transmembrane region" description="Helical" evidence="1">
    <location>
        <begin position="424"/>
        <end position="443"/>
    </location>
</feature>
<name>A0A8S1XL27_9CILI</name>
<feature type="transmembrane region" description="Helical" evidence="1">
    <location>
        <begin position="241"/>
        <end position="258"/>
    </location>
</feature>
<feature type="transmembrane region" description="Helical" evidence="1">
    <location>
        <begin position="449"/>
        <end position="469"/>
    </location>
</feature>
<feature type="transmembrane region" description="Helical" evidence="1">
    <location>
        <begin position="151"/>
        <end position="171"/>
    </location>
</feature>
<accession>A0A8S1XL27</accession>
<keyword evidence="1" id="KW-1133">Transmembrane helix</keyword>
<dbReference type="Proteomes" id="UP000689195">
    <property type="component" value="Unassembled WGS sequence"/>
</dbReference>
<evidence type="ECO:0008006" key="4">
    <source>
        <dbReference type="Google" id="ProtNLM"/>
    </source>
</evidence>
<keyword evidence="3" id="KW-1185">Reference proteome</keyword>
<sequence length="509" mass="60200">MFVLFFVYQCQAQFNIQTTIGGNNISIYENQVQNHQFSVQEQYQCHPSELFEEDYKQDSRIFYIQNLHSNALNLSIIPISLKPRDMQLINVTNQVEQQEITIDGSSIYEYKINYECYQDWAYVELHVRYGKTILNFRYIKICEESLYYHDYPNIILGVIACILTYISAIYGQKRFKLKQEQAQQQIDELESSDSFYKARQIYSPQYSQPEQIIKIGDFQTTSGSVNIIAVKEKEINFKLRLILYVLIVIGYLTILNLLEQITLLEIPIYGIYFICVQITMTDLLIFIVSSSISPYIKLPLYGRVKLVNLFTYLLQFIYTFFLIMTDNWILKSFSSICLLFQLIRFMKFYNLQQLLSVYCFIFGMSFFIQYQFQIEFPKLYFPNTFFLENPKLTCSNINILQLMLPCSLLTFTRYFSKQTRSHSIMFKLGYLSYVIGLCLSLKLNENNLIQILIDNLLPSIMIFITINVYSITKREIKQIYSGIEPGLHNRAIQQQYSYELTIDKYNKNQ</sequence>
<keyword evidence="1" id="KW-0812">Transmembrane</keyword>
<feature type="transmembrane region" description="Helical" evidence="1">
    <location>
        <begin position="353"/>
        <end position="372"/>
    </location>
</feature>
<protein>
    <recommendedName>
        <fullName evidence="4">Transmembrane protein</fullName>
    </recommendedName>
</protein>
<reference evidence="2" key="1">
    <citation type="submission" date="2021-01" db="EMBL/GenBank/DDBJ databases">
        <authorList>
            <consortium name="Genoscope - CEA"/>
            <person name="William W."/>
        </authorList>
    </citation>
    <scope>NUCLEOTIDE SEQUENCE</scope>
</reference>
<organism evidence="2 3">
    <name type="scientific">Paramecium pentaurelia</name>
    <dbReference type="NCBI Taxonomy" id="43138"/>
    <lineage>
        <taxon>Eukaryota</taxon>
        <taxon>Sar</taxon>
        <taxon>Alveolata</taxon>
        <taxon>Ciliophora</taxon>
        <taxon>Intramacronucleata</taxon>
        <taxon>Oligohymenophorea</taxon>
        <taxon>Peniculida</taxon>
        <taxon>Parameciidae</taxon>
        <taxon>Paramecium</taxon>
    </lineage>
</organism>
<evidence type="ECO:0000256" key="1">
    <source>
        <dbReference type="SAM" id="Phobius"/>
    </source>
</evidence>
<gene>
    <name evidence="2" type="ORF">PPENT_87.1.T1290042</name>
</gene>
<comment type="caution">
    <text evidence="2">The sequence shown here is derived from an EMBL/GenBank/DDBJ whole genome shotgun (WGS) entry which is preliminary data.</text>
</comment>
<evidence type="ECO:0000313" key="2">
    <source>
        <dbReference type="EMBL" id="CAD8201821.1"/>
    </source>
</evidence>
<evidence type="ECO:0000313" key="3">
    <source>
        <dbReference type="Proteomes" id="UP000689195"/>
    </source>
</evidence>
<feature type="transmembrane region" description="Helical" evidence="1">
    <location>
        <begin position="270"/>
        <end position="292"/>
    </location>
</feature>
<feature type="transmembrane region" description="Helical" evidence="1">
    <location>
        <begin position="304"/>
        <end position="323"/>
    </location>
</feature>
<dbReference type="OrthoDB" id="293439at2759"/>
<dbReference type="AlphaFoldDB" id="A0A8S1XL27"/>
<proteinExistence type="predicted"/>
<keyword evidence="1" id="KW-0472">Membrane</keyword>
<dbReference type="EMBL" id="CAJJDO010000129">
    <property type="protein sequence ID" value="CAD8201821.1"/>
    <property type="molecule type" value="Genomic_DNA"/>
</dbReference>